<dbReference type="InterPro" id="IPR036388">
    <property type="entry name" value="WH-like_DNA-bd_sf"/>
</dbReference>
<name>A0A428YVE7_KIBAR</name>
<accession>A0A428YVE7</accession>
<dbReference type="Proteomes" id="UP000287547">
    <property type="component" value="Unassembled WGS sequence"/>
</dbReference>
<dbReference type="EMBL" id="QHKI01000054">
    <property type="protein sequence ID" value="RSM73663.1"/>
    <property type="molecule type" value="Genomic_DNA"/>
</dbReference>
<dbReference type="RefSeq" id="WP_051795973.1">
    <property type="nucleotide sequence ID" value="NZ_QHKI01000054.1"/>
</dbReference>
<protein>
    <submittedName>
        <fullName evidence="3">Transcriptional regulator TrmB</fullName>
    </submittedName>
</protein>
<dbReference type="PANTHER" id="PTHR34293:SF1">
    <property type="entry name" value="HTH-TYPE TRANSCRIPTIONAL REGULATOR TRMBL2"/>
    <property type="match status" value="1"/>
</dbReference>
<dbReference type="PANTHER" id="PTHR34293">
    <property type="entry name" value="HTH-TYPE TRANSCRIPTIONAL REGULATOR TRMBL2"/>
    <property type="match status" value="1"/>
</dbReference>
<dbReference type="GO" id="GO:0006355">
    <property type="term" value="P:regulation of DNA-templated transcription"/>
    <property type="evidence" value="ECO:0007669"/>
    <property type="project" value="InterPro"/>
</dbReference>
<evidence type="ECO:0000313" key="3">
    <source>
        <dbReference type="EMBL" id="RSM73663.1"/>
    </source>
</evidence>
<feature type="domain" description="HTH luxR-type" evidence="2">
    <location>
        <begin position="259"/>
        <end position="316"/>
    </location>
</feature>
<feature type="region of interest" description="Disordered" evidence="1">
    <location>
        <begin position="321"/>
        <end position="363"/>
    </location>
</feature>
<dbReference type="GO" id="GO:0003677">
    <property type="term" value="F:DNA binding"/>
    <property type="evidence" value="ECO:0007669"/>
    <property type="project" value="InterPro"/>
</dbReference>
<reference evidence="3 4" key="1">
    <citation type="submission" date="2018-05" db="EMBL/GenBank/DDBJ databases">
        <title>Evolution of GPA BGCs.</title>
        <authorList>
            <person name="Waglechner N."/>
            <person name="Wright G.D."/>
        </authorList>
    </citation>
    <scope>NUCLEOTIDE SEQUENCE [LARGE SCALE GENOMIC DNA]</scope>
    <source>
        <strain evidence="3 4">A82846</strain>
    </source>
</reference>
<dbReference type="InterPro" id="IPR036390">
    <property type="entry name" value="WH_DNA-bd_sf"/>
</dbReference>
<organism evidence="3 4">
    <name type="scientific">Kibdelosporangium aridum</name>
    <dbReference type="NCBI Taxonomy" id="2030"/>
    <lineage>
        <taxon>Bacteria</taxon>
        <taxon>Bacillati</taxon>
        <taxon>Actinomycetota</taxon>
        <taxon>Actinomycetes</taxon>
        <taxon>Pseudonocardiales</taxon>
        <taxon>Pseudonocardiaceae</taxon>
        <taxon>Kibdelosporangium</taxon>
    </lineage>
</organism>
<dbReference type="InterPro" id="IPR051797">
    <property type="entry name" value="TrmB-like"/>
</dbReference>
<dbReference type="OrthoDB" id="5932488at2"/>
<gene>
    <name evidence="3" type="ORF">DMH04_40905</name>
</gene>
<comment type="caution">
    <text evidence="3">The sequence shown here is derived from an EMBL/GenBank/DDBJ whole genome shotgun (WGS) entry which is preliminary data.</text>
</comment>
<feature type="compositionally biased region" description="Basic and acidic residues" evidence="1">
    <location>
        <begin position="345"/>
        <end position="363"/>
    </location>
</feature>
<evidence type="ECO:0000259" key="2">
    <source>
        <dbReference type="SMART" id="SM00421"/>
    </source>
</evidence>
<dbReference type="Gene3D" id="1.10.10.10">
    <property type="entry name" value="Winged helix-like DNA-binding domain superfamily/Winged helix DNA-binding domain"/>
    <property type="match status" value="2"/>
</dbReference>
<dbReference type="SUPFAM" id="SSF46785">
    <property type="entry name" value="Winged helix' DNA-binding domain"/>
    <property type="match status" value="1"/>
</dbReference>
<evidence type="ECO:0000313" key="4">
    <source>
        <dbReference type="Proteomes" id="UP000287547"/>
    </source>
</evidence>
<proteinExistence type="predicted"/>
<dbReference type="SUPFAM" id="SSF46894">
    <property type="entry name" value="C-terminal effector domain of the bipartite response regulators"/>
    <property type="match status" value="1"/>
</dbReference>
<dbReference type="InterPro" id="IPR000792">
    <property type="entry name" value="Tscrpt_reg_LuxR_C"/>
</dbReference>
<dbReference type="InterPro" id="IPR016032">
    <property type="entry name" value="Sig_transdc_resp-reg_C-effctor"/>
</dbReference>
<evidence type="ECO:0000256" key="1">
    <source>
        <dbReference type="SAM" id="MobiDB-lite"/>
    </source>
</evidence>
<dbReference type="SMART" id="SM00421">
    <property type="entry name" value="HTH_LUXR"/>
    <property type="match status" value="1"/>
</dbReference>
<dbReference type="AlphaFoldDB" id="A0A428YVE7"/>
<sequence>MLEIVGLDSTAQTVYELLIDNPPATFDEICTQVDIGDACLRKVIERLLCLGLVKSTASVPPKFTATAPDVALEVLLLEQQERIKRARLYVEQLAGRYVRTAAGREPAELVEVVSGQQAVAQLVEQIVRSTSHEIRFIDKHPYAVVPTVLAPVEAEMLRRGITYRALYDTAGLATRSIQAEIEPAIALGEQARVIPQAPVKLILSDRRLALLPLQSNPTTIDSVVAVHPSALLDALGALFEALWRTALPIPTPTARLAGASSLTPEDARLIALLTAGLPDQAVARQLGLSYRTFQRRLGALIEHLGVRTRFQAGLQAAFRGLVPAPSPPADQPGAQAQRESGPADGEQHPAPRTPDDRPNQGAS</sequence>